<dbReference type="AlphaFoldDB" id="K1LGR0"/>
<name>K1LGR0_CECL9</name>
<dbReference type="InterPro" id="IPR049574">
    <property type="entry name" value="CrtA-like"/>
</dbReference>
<reference evidence="1 2" key="1">
    <citation type="journal article" date="2012" name="J. Bacteriol.">
        <title>Draft Genome Sequence of Cecembia lonarensis Strain LW9T, Isolated from Lonar Lake, a Haloalkaline Lake in India.</title>
        <authorList>
            <person name="Shivaji S."/>
            <person name="Ara S."/>
            <person name="Singh A."/>
            <person name="Pinnaka A.K."/>
        </authorList>
    </citation>
    <scope>NUCLEOTIDE SEQUENCE [LARGE SCALE GENOMIC DNA]</scope>
    <source>
        <strain evidence="1 2">LW9</strain>
    </source>
</reference>
<accession>K1LGR0</accession>
<organism evidence="1 2">
    <name type="scientific">Cecembia lonarensis (strain CCUG 58316 / KCTC 22772 / LW9)</name>
    <dbReference type="NCBI Taxonomy" id="1225176"/>
    <lineage>
        <taxon>Bacteria</taxon>
        <taxon>Pseudomonadati</taxon>
        <taxon>Bacteroidota</taxon>
        <taxon>Cytophagia</taxon>
        <taxon>Cytophagales</taxon>
        <taxon>Cyclobacteriaceae</taxon>
        <taxon>Cecembia</taxon>
    </lineage>
</organism>
<keyword evidence="2" id="KW-1185">Reference proteome</keyword>
<comment type="caution">
    <text evidence="1">The sequence shown here is derived from an EMBL/GenBank/DDBJ whole genome shotgun (WGS) entry which is preliminary data.</text>
</comment>
<evidence type="ECO:0000313" key="2">
    <source>
        <dbReference type="Proteomes" id="UP000004478"/>
    </source>
</evidence>
<dbReference type="EMBL" id="AMGM01000024">
    <property type="protein sequence ID" value="EKB49498.1"/>
    <property type="molecule type" value="Genomic_DNA"/>
</dbReference>
<proteinExistence type="predicted"/>
<protein>
    <recommendedName>
        <fullName evidence="3">Spheroidene monooxygenase</fullName>
    </recommendedName>
</protein>
<sequence length="262" mass="29737">MIIGYKKLTMNNIQCASMTFFKFDGILNQSWGLSKLLKLRFSIKKNKHVGFFKLLGAGSGLGYRAWPKYGVIGVFMVWDDIELAKDFFQSNQFVKLSGICSEQYTVFLEPTSSRGTWSGFGNWKIASSEKQNNGLVCALTRATIKRKYLLDFWKMVPSISKIQKDYPGLIFSQGIGEVPVLEQATFTIWENTQSMEEFAYTTFHGKAIQKVRQADGFKEQMFTRFNPVMSYGTWGGLNLLEKYGVPTLEPQVAETVPLVNTI</sequence>
<evidence type="ECO:0000313" key="1">
    <source>
        <dbReference type="EMBL" id="EKB49498.1"/>
    </source>
</evidence>
<gene>
    <name evidence="1" type="ORF">B879_01895</name>
</gene>
<dbReference type="CDD" id="cd21650">
    <property type="entry name" value="CrtA-like"/>
    <property type="match status" value="1"/>
</dbReference>
<dbReference type="Proteomes" id="UP000004478">
    <property type="component" value="Unassembled WGS sequence"/>
</dbReference>
<evidence type="ECO:0008006" key="3">
    <source>
        <dbReference type="Google" id="ProtNLM"/>
    </source>
</evidence>